<organism evidence="9 10">
    <name type="scientific">Streptomyces rubellomurinus (strain ATCC 31215)</name>
    <dbReference type="NCBI Taxonomy" id="359131"/>
    <lineage>
        <taxon>Bacteria</taxon>
        <taxon>Bacillati</taxon>
        <taxon>Actinomycetota</taxon>
        <taxon>Actinomycetes</taxon>
        <taxon>Kitasatosporales</taxon>
        <taxon>Streptomycetaceae</taxon>
        <taxon>Streptomyces</taxon>
    </lineage>
</organism>
<dbReference type="Proteomes" id="UP000033699">
    <property type="component" value="Unassembled WGS sequence"/>
</dbReference>
<evidence type="ECO:0000256" key="5">
    <source>
        <dbReference type="ARBA" id="ARBA00037900"/>
    </source>
</evidence>
<name>A0A0F2TMQ7_STRR3</name>
<proteinExistence type="inferred from homology"/>
<protein>
    <recommendedName>
        <fullName evidence="6">nicotinamidase</fullName>
        <ecNumber evidence="6">3.5.1.19</ecNumber>
    </recommendedName>
    <alternativeName>
        <fullName evidence="7">Nicotinamide deamidase</fullName>
    </alternativeName>
</protein>
<sequence>MTRALIVVDVQRDFCEGGNVPVGGGADRARAIAELIQGPERGSWTRVIATRDHHIDPGDHFSKHPDFDHSFPVHCVAGSDGSEFHSAFAPAVAAGAVDEVFFKGAHSASKSGFEGFSEDGTPLADWLHDRGVDAVDVVGIATDHCVKATALDAVRAGFATRVLLDYTAGVAPHTTAAAITELTEAGVELAGSPVVKANA</sequence>
<dbReference type="GO" id="GO:0008936">
    <property type="term" value="F:nicotinamidase activity"/>
    <property type="evidence" value="ECO:0007669"/>
    <property type="project" value="UniProtKB-EC"/>
</dbReference>
<evidence type="ECO:0000256" key="1">
    <source>
        <dbReference type="ARBA" id="ARBA00006336"/>
    </source>
</evidence>
<evidence type="ECO:0000256" key="6">
    <source>
        <dbReference type="ARBA" id="ARBA00039017"/>
    </source>
</evidence>
<dbReference type="PATRIC" id="fig|359131.3.peg.6275"/>
<evidence type="ECO:0000256" key="3">
    <source>
        <dbReference type="ARBA" id="ARBA00022723"/>
    </source>
</evidence>
<evidence type="ECO:0000256" key="7">
    <source>
        <dbReference type="ARBA" id="ARBA00043224"/>
    </source>
</evidence>
<keyword evidence="10" id="KW-1185">Reference proteome</keyword>
<dbReference type="GO" id="GO:0046872">
    <property type="term" value="F:metal ion binding"/>
    <property type="evidence" value="ECO:0007669"/>
    <property type="project" value="UniProtKB-KW"/>
</dbReference>
<comment type="similarity">
    <text evidence="1">Belongs to the isochorismatase family.</text>
</comment>
<dbReference type="Gene3D" id="3.40.50.850">
    <property type="entry name" value="Isochorismatase-like"/>
    <property type="match status" value="1"/>
</dbReference>
<dbReference type="InterPro" id="IPR052347">
    <property type="entry name" value="Isochorismatase_Nicotinamidase"/>
</dbReference>
<comment type="pathway">
    <text evidence="5">Cofactor biosynthesis; nicotinate biosynthesis; nicotinate from nicotinamide: step 1/1.</text>
</comment>
<keyword evidence="2" id="KW-0662">Pyridine nucleotide biosynthesis</keyword>
<reference evidence="9 10" key="1">
    <citation type="submission" date="2015-02" db="EMBL/GenBank/DDBJ databases">
        <authorList>
            <person name="Ju K.-S."/>
            <person name="Doroghazi J.R."/>
            <person name="Metcalf W."/>
        </authorList>
    </citation>
    <scope>NUCLEOTIDE SEQUENCE [LARGE SCALE GENOMIC DNA]</scope>
    <source>
        <strain evidence="9 10">ATCC 31215</strain>
    </source>
</reference>
<dbReference type="GO" id="GO:0019363">
    <property type="term" value="P:pyridine nucleotide biosynthetic process"/>
    <property type="evidence" value="ECO:0007669"/>
    <property type="project" value="UniProtKB-KW"/>
</dbReference>
<feature type="domain" description="Isochorismatase-like" evidence="8">
    <location>
        <begin position="4"/>
        <end position="190"/>
    </location>
</feature>
<accession>A0A0F2TMQ7</accession>
<gene>
    <name evidence="9" type="ORF">VM95_05940</name>
</gene>
<keyword evidence="4" id="KW-0378">Hydrolase</keyword>
<comment type="caution">
    <text evidence="9">The sequence shown here is derived from an EMBL/GenBank/DDBJ whole genome shotgun (WGS) entry which is preliminary data.</text>
</comment>
<evidence type="ECO:0000313" key="10">
    <source>
        <dbReference type="Proteomes" id="UP000033699"/>
    </source>
</evidence>
<dbReference type="PANTHER" id="PTHR11080:SF2">
    <property type="entry name" value="LD05707P"/>
    <property type="match status" value="1"/>
</dbReference>
<keyword evidence="3" id="KW-0479">Metal-binding</keyword>
<dbReference type="SUPFAM" id="SSF52499">
    <property type="entry name" value="Isochorismatase-like hydrolases"/>
    <property type="match status" value="1"/>
</dbReference>
<evidence type="ECO:0000256" key="2">
    <source>
        <dbReference type="ARBA" id="ARBA00022642"/>
    </source>
</evidence>
<dbReference type="EC" id="3.5.1.19" evidence="6"/>
<evidence type="ECO:0000256" key="4">
    <source>
        <dbReference type="ARBA" id="ARBA00022801"/>
    </source>
</evidence>
<dbReference type="RefSeq" id="WP_045692963.1">
    <property type="nucleotide sequence ID" value="NZ_JZKH01000007.1"/>
</dbReference>
<evidence type="ECO:0000259" key="8">
    <source>
        <dbReference type="Pfam" id="PF00857"/>
    </source>
</evidence>
<dbReference type="InterPro" id="IPR000868">
    <property type="entry name" value="Isochorismatase-like_dom"/>
</dbReference>
<evidence type="ECO:0000313" key="9">
    <source>
        <dbReference type="EMBL" id="KJS63007.1"/>
    </source>
</evidence>
<dbReference type="InterPro" id="IPR036380">
    <property type="entry name" value="Isochorismatase-like_sf"/>
</dbReference>
<dbReference type="AlphaFoldDB" id="A0A0F2TMQ7"/>
<dbReference type="Pfam" id="PF00857">
    <property type="entry name" value="Isochorismatase"/>
    <property type="match status" value="1"/>
</dbReference>
<dbReference type="OrthoDB" id="9791276at2"/>
<dbReference type="PANTHER" id="PTHR11080">
    <property type="entry name" value="PYRAZINAMIDASE/NICOTINAMIDASE"/>
    <property type="match status" value="1"/>
</dbReference>
<dbReference type="EMBL" id="JZKH01000007">
    <property type="protein sequence ID" value="KJS63007.1"/>
    <property type="molecule type" value="Genomic_DNA"/>
</dbReference>